<comment type="caution">
    <text evidence="1">The sequence shown here is derived from an EMBL/GenBank/DDBJ whole genome shotgun (WGS) entry which is preliminary data.</text>
</comment>
<feature type="non-terminal residue" evidence="1">
    <location>
        <position position="1"/>
    </location>
</feature>
<reference evidence="1 2" key="1">
    <citation type="journal article" date="2023" name="Plants (Basel)">
        <title>Bridging the Gap: Combining Genomics and Transcriptomics Approaches to Understand Stylosanthes scabra, an Orphan Legume from the Brazilian Caatinga.</title>
        <authorList>
            <person name="Ferreira-Neto J.R.C."/>
            <person name="da Silva M.D."/>
            <person name="Binneck E."/>
            <person name="de Melo N.F."/>
            <person name="da Silva R.H."/>
            <person name="de Melo A.L.T.M."/>
            <person name="Pandolfi V."/>
            <person name="Bustamante F.O."/>
            <person name="Brasileiro-Vidal A.C."/>
            <person name="Benko-Iseppon A.M."/>
        </authorList>
    </citation>
    <scope>NUCLEOTIDE SEQUENCE [LARGE SCALE GENOMIC DNA]</scope>
    <source>
        <tissue evidence="1">Leaves</tissue>
    </source>
</reference>
<proteinExistence type="predicted"/>
<protein>
    <submittedName>
        <fullName evidence="1">Uncharacterized protein</fullName>
    </submittedName>
</protein>
<evidence type="ECO:0000313" key="1">
    <source>
        <dbReference type="EMBL" id="MED6114337.1"/>
    </source>
</evidence>
<name>A0ABU6QRA1_9FABA</name>
<accession>A0ABU6QRA1</accession>
<dbReference type="EMBL" id="JASCZI010001120">
    <property type="protein sequence ID" value="MED6114337.1"/>
    <property type="molecule type" value="Genomic_DNA"/>
</dbReference>
<keyword evidence="2" id="KW-1185">Reference proteome</keyword>
<organism evidence="1 2">
    <name type="scientific">Stylosanthes scabra</name>
    <dbReference type="NCBI Taxonomy" id="79078"/>
    <lineage>
        <taxon>Eukaryota</taxon>
        <taxon>Viridiplantae</taxon>
        <taxon>Streptophyta</taxon>
        <taxon>Embryophyta</taxon>
        <taxon>Tracheophyta</taxon>
        <taxon>Spermatophyta</taxon>
        <taxon>Magnoliopsida</taxon>
        <taxon>eudicotyledons</taxon>
        <taxon>Gunneridae</taxon>
        <taxon>Pentapetalae</taxon>
        <taxon>rosids</taxon>
        <taxon>fabids</taxon>
        <taxon>Fabales</taxon>
        <taxon>Fabaceae</taxon>
        <taxon>Papilionoideae</taxon>
        <taxon>50 kb inversion clade</taxon>
        <taxon>dalbergioids sensu lato</taxon>
        <taxon>Dalbergieae</taxon>
        <taxon>Pterocarpus clade</taxon>
        <taxon>Stylosanthes</taxon>
    </lineage>
</organism>
<sequence>KRSPSSSSWIVAVEARDHRRRCCTFCIVLHRAKGEVLAAGARSTPPLLLLRQSTLSSPVVGRCCNFCIVLCLVKGEVPFTRSRRGLHWFEL</sequence>
<evidence type="ECO:0000313" key="2">
    <source>
        <dbReference type="Proteomes" id="UP001341840"/>
    </source>
</evidence>
<dbReference type="Proteomes" id="UP001341840">
    <property type="component" value="Unassembled WGS sequence"/>
</dbReference>
<gene>
    <name evidence="1" type="ORF">PIB30_079290</name>
</gene>